<dbReference type="Gene3D" id="2.40.30.10">
    <property type="entry name" value="Translation factors"/>
    <property type="match status" value="1"/>
</dbReference>
<dbReference type="Gene3D" id="3.40.50.80">
    <property type="entry name" value="Nucleotide-binding domain of ferredoxin-NADP reductase (FNR) module"/>
    <property type="match status" value="1"/>
</dbReference>
<name>A0A1F5SQ02_9BACT</name>
<dbReference type="Proteomes" id="UP000178925">
    <property type="component" value="Unassembled WGS sequence"/>
</dbReference>
<dbReference type="SUPFAM" id="SSF63380">
    <property type="entry name" value="Riboflavin synthase domain-like"/>
    <property type="match status" value="1"/>
</dbReference>
<dbReference type="PANTHER" id="PTHR47354:SF5">
    <property type="entry name" value="PROTEIN RFBI"/>
    <property type="match status" value="1"/>
</dbReference>
<dbReference type="PANTHER" id="PTHR47354">
    <property type="entry name" value="NADH OXIDOREDUCTASE HCR"/>
    <property type="match status" value="1"/>
</dbReference>
<feature type="domain" description="FAD-binding FR-type" evidence="1">
    <location>
        <begin position="1"/>
        <end position="103"/>
    </location>
</feature>
<dbReference type="InterPro" id="IPR008333">
    <property type="entry name" value="Cbr1-like_FAD-bd_dom"/>
</dbReference>
<comment type="caution">
    <text evidence="2">The sequence shown here is derived from an EMBL/GenBank/DDBJ whole genome shotgun (WGS) entry which is preliminary data.</text>
</comment>
<dbReference type="InterPro" id="IPR017927">
    <property type="entry name" value="FAD-bd_FR_type"/>
</dbReference>
<dbReference type="Pfam" id="PF00175">
    <property type="entry name" value="NAD_binding_1"/>
    <property type="match status" value="1"/>
</dbReference>
<dbReference type="Pfam" id="PF00970">
    <property type="entry name" value="FAD_binding_6"/>
    <property type="match status" value="1"/>
</dbReference>
<reference evidence="2 3" key="1">
    <citation type="journal article" date="2016" name="Nat. Commun.">
        <title>Thousands of microbial genomes shed light on interconnected biogeochemical processes in an aquifer system.</title>
        <authorList>
            <person name="Anantharaman K."/>
            <person name="Brown C.T."/>
            <person name="Hug L.A."/>
            <person name="Sharon I."/>
            <person name="Castelle C.J."/>
            <person name="Probst A.J."/>
            <person name="Thomas B.C."/>
            <person name="Singh A."/>
            <person name="Wilkins M.J."/>
            <person name="Karaoz U."/>
            <person name="Brodie E.L."/>
            <person name="Williams K.H."/>
            <person name="Hubbard S.S."/>
            <person name="Banfield J.F."/>
        </authorList>
    </citation>
    <scope>NUCLEOTIDE SEQUENCE [LARGE SCALE GENOMIC DNA]</scope>
</reference>
<protein>
    <recommendedName>
        <fullName evidence="1">FAD-binding FR-type domain-containing protein</fullName>
    </recommendedName>
</protein>
<dbReference type="CDD" id="cd00322">
    <property type="entry name" value="FNR_like"/>
    <property type="match status" value="1"/>
</dbReference>
<dbReference type="InterPro" id="IPR001433">
    <property type="entry name" value="OxRdtase_FAD/NAD-bd"/>
</dbReference>
<accession>A0A1F5SQ02</accession>
<evidence type="ECO:0000259" key="1">
    <source>
        <dbReference type="PROSITE" id="PS51384"/>
    </source>
</evidence>
<gene>
    <name evidence="2" type="ORF">A2242_02125</name>
</gene>
<evidence type="ECO:0000313" key="2">
    <source>
        <dbReference type="EMBL" id="OGF28797.1"/>
    </source>
</evidence>
<dbReference type="PROSITE" id="PS51384">
    <property type="entry name" value="FAD_FR"/>
    <property type="match status" value="1"/>
</dbReference>
<organism evidence="2 3">
    <name type="scientific">Candidatus Falkowbacteria bacterium RIFOXYA2_FULL_47_9</name>
    <dbReference type="NCBI Taxonomy" id="1797995"/>
    <lineage>
        <taxon>Bacteria</taxon>
        <taxon>Candidatus Falkowiibacteriota</taxon>
    </lineage>
</organism>
<dbReference type="AlphaFoldDB" id="A0A1F5SQ02"/>
<proteinExistence type="predicted"/>
<dbReference type="InterPro" id="IPR039261">
    <property type="entry name" value="FNR_nucleotide-bd"/>
</dbReference>
<dbReference type="GO" id="GO:0016491">
    <property type="term" value="F:oxidoreductase activity"/>
    <property type="evidence" value="ECO:0007669"/>
    <property type="project" value="InterPro"/>
</dbReference>
<dbReference type="PRINTS" id="PR00410">
    <property type="entry name" value="PHEHYDRXLASE"/>
</dbReference>
<dbReference type="STRING" id="1797995.A2242_02125"/>
<dbReference type="InterPro" id="IPR050415">
    <property type="entry name" value="MRET"/>
</dbReference>
<dbReference type="InterPro" id="IPR017938">
    <property type="entry name" value="Riboflavin_synthase-like_b-brl"/>
</dbReference>
<dbReference type="EMBL" id="MFGC01000006">
    <property type="protein sequence ID" value="OGF28797.1"/>
    <property type="molecule type" value="Genomic_DNA"/>
</dbReference>
<dbReference type="SUPFAM" id="SSF52343">
    <property type="entry name" value="Ferredoxin reductase-like, C-terminal NADP-linked domain"/>
    <property type="match status" value="1"/>
</dbReference>
<sequence length="233" mass="26125">METFQTQLIAKRNVARDTIAFVFAKPANFSYQAGQYVSLVLPQLSDKGPREAGRSMSLASAPSEDFIMIAMRLGPSLYKQTLWDMKVGETVEIRGPLGALVPHDTTKPSVYIAGGIGIAPFRGMILDAREKNWPHDITLLYANRYRADAAFLDELQALENKHFKLIPILTREKKWSGERTHCDEAMIKKYVPDIHAPSYCIVGLPNMVTEVSLLLNDMGIGFEQVRTELFTGY</sequence>
<evidence type="ECO:0000313" key="3">
    <source>
        <dbReference type="Proteomes" id="UP000178925"/>
    </source>
</evidence>